<feature type="region of interest" description="Disordered" evidence="1">
    <location>
        <begin position="57"/>
        <end position="84"/>
    </location>
</feature>
<evidence type="ECO:0000313" key="2">
    <source>
        <dbReference type="EMBL" id="KAK3798578.1"/>
    </source>
</evidence>
<dbReference type="EMBL" id="JAWDGP010000665">
    <property type="protein sequence ID" value="KAK3798578.1"/>
    <property type="molecule type" value="Genomic_DNA"/>
</dbReference>
<dbReference type="AlphaFoldDB" id="A0AAE1B2R0"/>
<organism evidence="2 3">
    <name type="scientific">Elysia crispata</name>
    <name type="common">lettuce slug</name>
    <dbReference type="NCBI Taxonomy" id="231223"/>
    <lineage>
        <taxon>Eukaryota</taxon>
        <taxon>Metazoa</taxon>
        <taxon>Spiralia</taxon>
        <taxon>Lophotrochozoa</taxon>
        <taxon>Mollusca</taxon>
        <taxon>Gastropoda</taxon>
        <taxon>Heterobranchia</taxon>
        <taxon>Euthyneura</taxon>
        <taxon>Panpulmonata</taxon>
        <taxon>Sacoglossa</taxon>
        <taxon>Placobranchoidea</taxon>
        <taxon>Plakobranchidae</taxon>
        <taxon>Elysia</taxon>
    </lineage>
</organism>
<feature type="compositionally biased region" description="Polar residues" evidence="1">
    <location>
        <begin position="57"/>
        <end position="68"/>
    </location>
</feature>
<gene>
    <name evidence="2" type="ORF">RRG08_031589</name>
</gene>
<evidence type="ECO:0000256" key="1">
    <source>
        <dbReference type="SAM" id="MobiDB-lite"/>
    </source>
</evidence>
<evidence type="ECO:0000313" key="3">
    <source>
        <dbReference type="Proteomes" id="UP001283361"/>
    </source>
</evidence>
<accession>A0AAE1B2R0</accession>
<keyword evidence="3" id="KW-1185">Reference proteome</keyword>
<comment type="caution">
    <text evidence="2">The sequence shown here is derived from an EMBL/GenBank/DDBJ whole genome shotgun (WGS) entry which is preliminary data.</text>
</comment>
<dbReference type="Proteomes" id="UP001283361">
    <property type="component" value="Unassembled WGS sequence"/>
</dbReference>
<reference evidence="2" key="1">
    <citation type="journal article" date="2023" name="G3 (Bethesda)">
        <title>A reference genome for the long-term kleptoplast-retaining sea slug Elysia crispata morphotype clarki.</title>
        <authorList>
            <person name="Eastman K.E."/>
            <person name="Pendleton A.L."/>
            <person name="Shaikh M.A."/>
            <person name="Suttiyut T."/>
            <person name="Ogas R."/>
            <person name="Tomko P."/>
            <person name="Gavelis G."/>
            <person name="Widhalm J.R."/>
            <person name="Wisecaver J.H."/>
        </authorList>
    </citation>
    <scope>NUCLEOTIDE SEQUENCE</scope>
    <source>
        <strain evidence="2">ECLA1</strain>
    </source>
</reference>
<protein>
    <submittedName>
        <fullName evidence="2">Uncharacterized protein</fullName>
    </submittedName>
</protein>
<sequence length="84" mass="9291">MGRLYSVPLHSTLRYPAVPGETIHGETVLSPVPLTTPSIWGGDEPYDLLVKLALNTTPVSESSSPPNTEDSENLLRHKKKRSYF</sequence>
<name>A0AAE1B2R0_9GAST</name>
<proteinExistence type="predicted"/>